<dbReference type="EMBL" id="OU898283">
    <property type="protein sequence ID" value="CAG9839244.1"/>
    <property type="molecule type" value="Genomic_DNA"/>
</dbReference>
<dbReference type="CDD" id="cd19941">
    <property type="entry name" value="TIL"/>
    <property type="match status" value="1"/>
</dbReference>
<evidence type="ECO:0000313" key="6">
    <source>
        <dbReference type="Proteomes" id="UP001153709"/>
    </source>
</evidence>
<protein>
    <recommendedName>
        <fullName evidence="4">TIL domain-containing protein</fullName>
    </recommendedName>
</protein>
<organism evidence="5 6">
    <name type="scientific">Diabrotica balteata</name>
    <name type="common">Banded cucumber beetle</name>
    <dbReference type="NCBI Taxonomy" id="107213"/>
    <lineage>
        <taxon>Eukaryota</taxon>
        <taxon>Metazoa</taxon>
        <taxon>Ecdysozoa</taxon>
        <taxon>Arthropoda</taxon>
        <taxon>Hexapoda</taxon>
        <taxon>Insecta</taxon>
        <taxon>Pterygota</taxon>
        <taxon>Neoptera</taxon>
        <taxon>Endopterygota</taxon>
        <taxon>Coleoptera</taxon>
        <taxon>Polyphaga</taxon>
        <taxon>Cucujiformia</taxon>
        <taxon>Chrysomeloidea</taxon>
        <taxon>Chrysomelidae</taxon>
        <taxon>Galerucinae</taxon>
        <taxon>Diabroticina</taxon>
        <taxon>Diabroticites</taxon>
        <taxon>Diabrotica</taxon>
    </lineage>
</organism>
<feature type="domain" description="TIL" evidence="4">
    <location>
        <begin position="90"/>
        <end position="147"/>
    </location>
</feature>
<keyword evidence="6" id="KW-1185">Reference proteome</keyword>
<dbReference type="GO" id="GO:0030414">
    <property type="term" value="F:peptidase inhibitor activity"/>
    <property type="evidence" value="ECO:0007669"/>
    <property type="project" value="UniProtKB-KW"/>
</dbReference>
<dbReference type="Gene3D" id="2.10.25.10">
    <property type="entry name" value="Laminin"/>
    <property type="match status" value="2"/>
</dbReference>
<evidence type="ECO:0000256" key="1">
    <source>
        <dbReference type="ARBA" id="ARBA00022690"/>
    </source>
</evidence>
<dbReference type="OrthoDB" id="6781148at2759"/>
<dbReference type="Proteomes" id="UP001153709">
    <property type="component" value="Chromosome 8"/>
</dbReference>
<evidence type="ECO:0000259" key="4">
    <source>
        <dbReference type="Pfam" id="PF01826"/>
    </source>
</evidence>
<sequence>MQQLLLILIALLCQDTLGQLCGECGPLEVFKECASPCVPERTCQYQFPVEPNVCILSCEQRCECDQNKGLIRDKQSGECIDIGKCEDRCSRNQFYGCRPCCPEPTCDNPKHLPCTRPCPRICINECLCKEGYVRNTRSGECVLPRQCPRPVG</sequence>
<name>A0A9N9TAZ4_DIABA</name>
<dbReference type="SUPFAM" id="SSF57567">
    <property type="entry name" value="Serine protease inhibitors"/>
    <property type="match status" value="1"/>
</dbReference>
<dbReference type="AlphaFoldDB" id="A0A9N9TAZ4"/>
<keyword evidence="1" id="KW-0646">Protease inhibitor</keyword>
<evidence type="ECO:0000256" key="3">
    <source>
        <dbReference type="SAM" id="SignalP"/>
    </source>
</evidence>
<proteinExistence type="predicted"/>
<dbReference type="Pfam" id="PF01826">
    <property type="entry name" value="TIL"/>
    <property type="match status" value="1"/>
</dbReference>
<dbReference type="InterPro" id="IPR051368">
    <property type="entry name" value="SerProtInhib-TIL_Domain"/>
</dbReference>
<keyword evidence="3" id="KW-0732">Signal</keyword>
<evidence type="ECO:0000256" key="2">
    <source>
        <dbReference type="ARBA" id="ARBA00023157"/>
    </source>
</evidence>
<accession>A0A9N9TAZ4</accession>
<dbReference type="PANTHER" id="PTHR23259:SF70">
    <property type="entry name" value="ACCESSORY GLAND PROTEIN ACP62F-RELATED"/>
    <property type="match status" value="1"/>
</dbReference>
<keyword evidence="2" id="KW-1015">Disulfide bond</keyword>
<reference evidence="5" key="1">
    <citation type="submission" date="2022-01" db="EMBL/GenBank/DDBJ databases">
        <authorList>
            <person name="King R."/>
        </authorList>
    </citation>
    <scope>NUCLEOTIDE SEQUENCE</scope>
</reference>
<dbReference type="PANTHER" id="PTHR23259">
    <property type="entry name" value="RIDDLE"/>
    <property type="match status" value="1"/>
</dbReference>
<dbReference type="InterPro" id="IPR002919">
    <property type="entry name" value="TIL_dom"/>
</dbReference>
<feature type="chain" id="PRO_5040425461" description="TIL domain-containing protein" evidence="3">
    <location>
        <begin position="19"/>
        <end position="152"/>
    </location>
</feature>
<feature type="signal peptide" evidence="3">
    <location>
        <begin position="1"/>
        <end position="18"/>
    </location>
</feature>
<gene>
    <name evidence="5" type="ORF">DIABBA_LOCUS12029</name>
</gene>
<dbReference type="InterPro" id="IPR036084">
    <property type="entry name" value="Ser_inhib-like_sf"/>
</dbReference>
<evidence type="ECO:0000313" key="5">
    <source>
        <dbReference type="EMBL" id="CAG9839244.1"/>
    </source>
</evidence>